<dbReference type="GO" id="GO:0019441">
    <property type="term" value="P:L-tryptophan catabolic process to kynurenine"/>
    <property type="evidence" value="ECO:0007669"/>
    <property type="project" value="InterPro"/>
</dbReference>
<accession>A0A4Q7Y1S3</accession>
<organism evidence="1 2">
    <name type="scientific">Edaphobacter modestus</name>
    <dbReference type="NCBI Taxonomy" id="388466"/>
    <lineage>
        <taxon>Bacteria</taxon>
        <taxon>Pseudomonadati</taxon>
        <taxon>Acidobacteriota</taxon>
        <taxon>Terriglobia</taxon>
        <taxon>Terriglobales</taxon>
        <taxon>Acidobacteriaceae</taxon>
        <taxon>Edaphobacter</taxon>
    </lineage>
</organism>
<dbReference type="PANTHER" id="PTHR31118">
    <property type="entry name" value="CYCLASE-LIKE PROTEIN 2"/>
    <property type="match status" value="1"/>
</dbReference>
<dbReference type="RefSeq" id="WP_130424996.1">
    <property type="nucleotide sequence ID" value="NZ_SHKW01000007.1"/>
</dbReference>
<gene>
    <name evidence="1" type="ORF">BDD14_6323</name>
</gene>
<dbReference type="AlphaFoldDB" id="A0A4Q7Y1S3"/>
<name>A0A4Q7Y1S3_9BACT</name>
<dbReference type="Gene3D" id="3.50.30.50">
    <property type="entry name" value="Putative cyclase"/>
    <property type="match status" value="1"/>
</dbReference>
<comment type="caution">
    <text evidence="1">The sequence shown here is derived from an EMBL/GenBank/DDBJ whole genome shotgun (WGS) entry which is preliminary data.</text>
</comment>
<dbReference type="InterPro" id="IPR037175">
    <property type="entry name" value="KFase_sf"/>
</dbReference>
<dbReference type="OrthoDB" id="9796085at2"/>
<dbReference type="PANTHER" id="PTHR31118:SF32">
    <property type="entry name" value="KYNURENINE FORMAMIDASE"/>
    <property type="match status" value="1"/>
</dbReference>
<dbReference type="Pfam" id="PF04199">
    <property type="entry name" value="Cyclase"/>
    <property type="match status" value="1"/>
</dbReference>
<dbReference type="Proteomes" id="UP000292958">
    <property type="component" value="Unassembled WGS sequence"/>
</dbReference>
<dbReference type="GO" id="GO:0004061">
    <property type="term" value="F:arylformamidase activity"/>
    <property type="evidence" value="ECO:0007669"/>
    <property type="project" value="InterPro"/>
</dbReference>
<protein>
    <submittedName>
        <fullName evidence="1">Kynurenine formamidase</fullName>
    </submittedName>
</protein>
<dbReference type="EMBL" id="SHKW01000007">
    <property type="protein sequence ID" value="RZU29715.1"/>
    <property type="molecule type" value="Genomic_DNA"/>
</dbReference>
<evidence type="ECO:0000313" key="1">
    <source>
        <dbReference type="EMBL" id="RZU29715.1"/>
    </source>
</evidence>
<evidence type="ECO:0000313" key="2">
    <source>
        <dbReference type="Proteomes" id="UP000292958"/>
    </source>
</evidence>
<keyword evidence="2" id="KW-1185">Reference proteome</keyword>
<dbReference type="SUPFAM" id="SSF102198">
    <property type="entry name" value="Putative cyclase"/>
    <property type="match status" value="1"/>
</dbReference>
<proteinExistence type="predicted"/>
<reference evidence="1 2" key="1">
    <citation type="submission" date="2019-02" db="EMBL/GenBank/DDBJ databases">
        <title>Genomic Encyclopedia of Archaeal and Bacterial Type Strains, Phase II (KMG-II): from individual species to whole genera.</title>
        <authorList>
            <person name="Goeker M."/>
        </authorList>
    </citation>
    <scope>NUCLEOTIDE SEQUENCE [LARGE SCALE GENOMIC DNA]</scope>
    <source>
        <strain evidence="1 2">DSM 18101</strain>
    </source>
</reference>
<sequence length="239" mass="26918">MPTKFIDLSMAVHNEMITFPRVVRPALVMYETWKGFAERIGAAEHGIDSLTAHYMVVLGDHIGTHMDSLRHMREDAPGPEAIPLEYCYGDGVCLDFRHLPKGAGISVGDVLEALTRIDYTLKPLDIVLIHTGAGKIQDSDRYLTDHVGMTGEATIWLLDQGIKMMGIDAVTFDPPIWAMFERKKFWEAHRVMNTREYYHLENLTNLDQLPSHGFTLSLFPVKWVNTTGAPVRAVAILNQ</sequence>
<dbReference type="InterPro" id="IPR007325">
    <property type="entry name" value="KFase/CYL"/>
</dbReference>